<dbReference type="OrthoDB" id="3773872at2759"/>
<evidence type="ECO:0000313" key="4">
    <source>
        <dbReference type="Proteomes" id="UP000799536"/>
    </source>
</evidence>
<feature type="coiled-coil region" evidence="1">
    <location>
        <begin position="90"/>
        <end position="160"/>
    </location>
</feature>
<sequence>SGSDWRKIERLVQVAVEDKDDNKARKLNQTLRSISVQNELLKHENQGLREALIHREKHLKHGKPLDLQQRQEYHDGAVVRSTRKVREARARKTVKEHKEKELQLQKSERAKLKKESQLYKLKIAQEKRVARAEAKVVKEKEKAEQAANRTQKQKAQKAAKLLQQRQKIAQKGKKETLKLPRAATKKKKQVVNVEGSGEASGAASAAPLKATRYGRNIKLPEKYK</sequence>
<feature type="non-terminal residue" evidence="3">
    <location>
        <position position="1"/>
    </location>
</feature>
<keyword evidence="1" id="KW-0175">Coiled coil</keyword>
<evidence type="ECO:0000256" key="2">
    <source>
        <dbReference type="SAM" id="MobiDB-lite"/>
    </source>
</evidence>
<gene>
    <name evidence="3" type="ORF">GQ43DRAFT_374452</name>
</gene>
<feature type="region of interest" description="Disordered" evidence="2">
    <location>
        <begin position="167"/>
        <end position="224"/>
    </location>
</feature>
<evidence type="ECO:0000313" key="3">
    <source>
        <dbReference type="EMBL" id="KAF2200174.1"/>
    </source>
</evidence>
<evidence type="ECO:0000256" key="1">
    <source>
        <dbReference type="SAM" id="Coils"/>
    </source>
</evidence>
<comment type="caution">
    <text evidence="3">The sequence shown here is derived from an EMBL/GenBank/DDBJ whole genome shotgun (WGS) entry which is preliminary data.</text>
</comment>
<accession>A0A9P4JL01</accession>
<protein>
    <submittedName>
        <fullName evidence="3">Uncharacterized protein</fullName>
    </submittedName>
</protein>
<reference evidence="3" key="1">
    <citation type="journal article" date="2020" name="Stud. Mycol.">
        <title>101 Dothideomycetes genomes: a test case for predicting lifestyles and emergence of pathogens.</title>
        <authorList>
            <person name="Haridas S."/>
            <person name="Albert R."/>
            <person name="Binder M."/>
            <person name="Bloem J."/>
            <person name="Labutti K."/>
            <person name="Salamov A."/>
            <person name="Andreopoulos B."/>
            <person name="Baker S."/>
            <person name="Barry K."/>
            <person name="Bills G."/>
            <person name="Bluhm B."/>
            <person name="Cannon C."/>
            <person name="Castanera R."/>
            <person name="Culley D."/>
            <person name="Daum C."/>
            <person name="Ezra D."/>
            <person name="Gonzalez J."/>
            <person name="Henrissat B."/>
            <person name="Kuo A."/>
            <person name="Liang C."/>
            <person name="Lipzen A."/>
            <person name="Lutzoni F."/>
            <person name="Magnuson J."/>
            <person name="Mondo S."/>
            <person name="Nolan M."/>
            <person name="Ohm R."/>
            <person name="Pangilinan J."/>
            <person name="Park H.-J."/>
            <person name="Ramirez L."/>
            <person name="Alfaro M."/>
            <person name="Sun H."/>
            <person name="Tritt A."/>
            <person name="Yoshinaga Y."/>
            <person name="Zwiers L.-H."/>
            <person name="Turgeon B."/>
            <person name="Goodwin S."/>
            <person name="Spatafora J."/>
            <person name="Crous P."/>
            <person name="Grigoriev I."/>
        </authorList>
    </citation>
    <scope>NUCLEOTIDE SEQUENCE</scope>
    <source>
        <strain evidence="3">ATCC 74209</strain>
    </source>
</reference>
<organism evidence="3 4">
    <name type="scientific">Delitschia confertaspora ATCC 74209</name>
    <dbReference type="NCBI Taxonomy" id="1513339"/>
    <lineage>
        <taxon>Eukaryota</taxon>
        <taxon>Fungi</taxon>
        <taxon>Dikarya</taxon>
        <taxon>Ascomycota</taxon>
        <taxon>Pezizomycotina</taxon>
        <taxon>Dothideomycetes</taxon>
        <taxon>Pleosporomycetidae</taxon>
        <taxon>Pleosporales</taxon>
        <taxon>Delitschiaceae</taxon>
        <taxon>Delitschia</taxon>
    </lineage>
</organism>
<keyword evidence="4" id="KW-1185">Reference proteome</keyword>
<dbReference type="EMBL" id="ML994035">
    <property type="protein sequence ID" value="KAF2200174.1"/>
    <property type="molecule type" value="Genomic_DNA"/>
</dbReference>
<dbReference type="AlphaFoldDB" id="A0A9P4JL01"/>
<feature type="compositionally biased region" description="Low complexity" evidence="2">
    <location>
        <begin position="194"/>
        <end position="206"/>
    </location>
</feature>
<proteinExistence type="predicted"/>
<name>A0A9P4JL01_9PLEO</name>
<dbReference type="Proteomes" id="UP000799536">
    <property type="component" value="Unassembled WGS sequence"/>
</dbReference>